<protein>
    <recommendedName>
        <fullName evidence="1">diguanylate cyclase</fullName>
        <ecNumber evidence="1">2.7.7.65</ecNumber>
    </recommendedName>
</protein>
<sequence length="383" mass="42192">MLDVLSLARHTRYFNQTRSFLIFQRIRLLTLLLAVLQTGWVLVDQLLLPTQIQAPIALGRFVSGVALLALLFWYQRPYDLRFALARLFLLLAILSAFQTWSNLLLLDAGHMSAVAGYQFFPFMIVTMLAIFPLTIVEVSVVTAVVILVELVTQISTQRVGMIDEINDLWLLLVLGVIAGWAAVNQLSMLLGLYRQATRDALTGLANRRQVMEQLEGDVEYARERGESISILLFDLDKFKGFNDNYGHAAGDIVLKQFAKILRKQARGKRDLAGRFGGEEFLTILPGADGAAACIAAEEVCNSCRQTRVRIPSGEVVGFTTSIGIATLEPGESSSELLRRADEALYLAKARGRDGYRLAGAEDVDSAATAAKSVAEREPALLVD</sequence>
<evidence type="ECO:0000256" key="2">
    <source>
        <dbReference type="ARBA" id="ARBA00034247"/>
    </source>
</evidence>
<feature type="transmembrane region" description="Helical" evidence="3">
    <location>
        <begin position="83"/>
        <end position="100"/>
    </location>
</feature>
<accession>A0ABQ1KFL3</accession>
<dbReference type="PROSITE" id="PS50887">
    <property type="entry name" value="GGDEF"/>
    <property type="match status" value="1"/>
</dbReference>
<dbReference type="PANTHER" id="PTHR45138">
    <property type="entry name" value="REGULATORY COMPONENTS OF SENSORY TRANSDUCTION SYSTEM"/>
    <property type="match status" value="1"/>
</dbReference>
<dbReference type="EMBL" id="BMIJ01000005">
    <property type="protein sequence ID" value="GGB98646.1"/>
    <property type="molecule type" value="Genomic_DNA"/>
</dbReference>
<feature type="transmembrane region" description="Helical" evidence="3">
    <location>
        <begin position="54"/>
        <end position="74"/>
    </location>
</feature>
<gene>
    <name evidence="5" type="ORF">GCM10011352_25960</name>
</gene>
<evidence type="ECO:0000313" key="6">
    <source>
        <dbReference type="Proteomes" id="UP000629025"/>
    </source>
</evidence>
<organism evidence="5 6">
    <name type="scientific">Marinobacterium zhoushanense</name>
    <dbReference type="NCBI Taxonomy" id="1679163"/>
    <lineage>
        <taxon>Bacteria</taxon>
        <taxon>Pseudomonadati</taxon>
        <taxon>Pseudomonadota</taxon>
        <taxon>Gammaproteobacteria</taxon>
        <taxon>Oceanospirillales</taxon>
        <taxon>Oceanospirillaceae</taxon>
        <taxon>Marinobacterium</taxon>
    </lineage>
</organism>
<dbReference type="PANTHER" id="PTHR45138:SF9">
    <property type="entry name" value="DIGUANYLATE CYCLASE DGCM-RELATED"/>
    <property type="match status" value="1"/>
</dbReference>
<keyword evidence="3" id="KW-1133">Transmembrane helix</keyword>
<dbReference type="InterPro" id="IPR029787">
    <property type="entry name" value="Nucleotide_cyclase"/>
</dbReference>
<keyword evidence="6" id="KW-1185">Reference proteome</keyword>
<dbReference type="InterPro" id="IPR000160">
    <property type="entry name" value="GGDEF_dom"/>
</dbReference>
<dbReference type="NCBIfam" id="TIGR00254">
    <property type="entry name" value="GGDEF"/>
    <property type="match status" value="1"/>
</dbReference>
<dbReference type="SMART" id="SM00267">
    <property type="entry name" value="GGDEF"/>
    <property type="match status" value="1"/>
</dbReference>
<evidence type="ECO:0000259" key="4">
    <source>
        <dbReference type="PROSITE" id="PS50887"/>
    </source>
</evidence>
<comment type="catalytic activity">
    <reaction evidence="2">
        <text>2 GTP = 3',3'-c-di-GMP + 2 diphosphate</text>
        <dbReference type="Rhea" id="RHEA:24898"/>
        <dbReference type="ChEBI" id="CHEBI:33019"/>
        <dbReference type="ChEBI" id="CHEBI:37565"/>
        <dbReference type="ChEBI" id="CHEBI:58805"/>
        <dbReference type="EC" id="2.7.7.65"/>
    </reaction>
</comment>
<comment type="caution">
    <text evidence="5">The sequence shown here is derived from an EMBL/GenBank/DDBJ whole genome shotgun (WGS) entry which is preliminary data.</text>
</comment>
<reference evidence="6" key="1">
    <citation type="journal article" date="2019" name="Int. J. Syst. Evol. Microbiol.">
        <title>The Global Catalogue of Microorganisms (GCM) 10K type strain sequencing project: providing services to taxonomists for standard genome sequencing and annotation.</title>
        <authorList>
            <consortium name="The Broad Institute Genomics Platform"/>
            <consortium name="The Broad Institute Genome Sequencing Center for Infectious Disease"/>
            <person name="Wu L."/>
            <person name="Ma J."/>
        </authorList>
    </citation>
    <scope>NUCLEOTIDE SEQUENCE [LARGE SCALE GENOMIC DNA]</scope>
    <source>
        <strain evidence="6">CGMCC 1.15341</strain>
    </source>
</reference>
<dbReference type="SUPFAM" id="SSF55073">
    <property type="entry name" value="Nucleotide cyclase"/>
    <property type="match status" value="1"/>
</dbReference>
<dbReference type="CDD" id="cd01949">
    <property type="entry name" value="GGDEF"/>
    <property type="match status" value="1"/>
</dbReference>
<feature type="transmembrane region" description="Helical" evidence="3">
    <location>
        <begin position="168"/>
        <end position="193"/>
    </location>
</feature>
<keyword evidence="3" id="KW-0812">Transmembrane</keyword>
<dbReference type="Proteomes" id="UP000629025">
    <property type="component" value="Unassembled WGS sequence"/>
</dbReference>
<evidence type="ECO:0000256" key="1">
    <source>
        <dbReference type="ARBA" id="ARBA00012528"/>
    </source>
</evidence>
<dbReference type="InterPro" id="IPR050469">
    <property type="entry name" value="Diguanylate_Cyclase"/>
</dbReference>
<dbReference type="Gene3D" id="3.30.70.270">
    <property type="match status" value="1"/>
</dbReference>
<feature type="transmembrane region" description="Helical" evidence="3">
    <location>
        <begin position="120"/>
        <end position="148"/>
    </location>
</feature>
<evidence type="ECO:0000256" key="3">
    <source>
        <dbReference type="SAM" id="Phobius"/>
    </source>
</evidence>
<keyword evidence="3" id="KW-0472">Membrane</keyword>
<feature type="domain" description="GGDEF" evidence="4">
    <location>
        <begin position="226"/>
        <end position="360"/>
    </location>
</feature>
<dbReference type="InterPro" id="IPR043128">
    <property type="entry name" value="Rev_trsase/Diguanyl_cyclase"/>
</dbReference>
<proteinExistence type="predicted"/>
<feature type="transmembrane region" description="Helical" evidence="3">
    <location>
        <begin position="28"/>
        <end position="48"/>
    </location>
</feature>
<evidence type="ECO:0000313" key="5">
    <source>
        <dbReference type="EMBL" id="GGB98646.1"/>
    </source>
</evidence>
<name>A0ABQ1KFL3_9GAMM</name>
<dbReference type="Pfam" id="PF00990">
    <property type="entry name" value="GGDEF"/>
    <property type="match status" value="1"/>
</dbReference>
<dbReference type="EC" id="2.7.7.65" evidence="1"/>